<gene>
    <name evidence="3" type="ORF">Zm00014a_043463</name>
</gene>
<evidence type="ECO:0000313" key="3">
    <source>
        <dbReference type="EMBL" id="PWZ38598.1"/>
    </source>
</evidence>
<dbReference type="InterPro" id="IPR046533">
    <property type="entry name" value="DUF6598"/>
</dbReference>
<evidence type="ECO:0000256" key="1">
    <source>
        <dbReference type="SAM" id="MobiDB-lite"/>
    </source>
</evidence>
<dbReference type="EMBL" id="NCVQ01000003">
    <property type="protein sequence ID" value="PWZ38598.1"/>
    <property type="molecule type" value="Genomic_DNA"/>
</dbReference>
<evidence type="ECO:0000313" key="4">
    <source>
        <dbReference type="Proteomes" id="UP000251960"/>
    </source>
</evidence>
<accession>A0A3L6FUP0</accession>
<dbReference type="ExpressionAtlas" id="A0A3L6FUP0">
    <property type="expression patterns" value="baseline and differential"/>
</dbReference>
<proteinExistence type="predicted"/>
<organism evidence="3 4">
    <name type="scientific">Zea mays</name>
    <name type="common">Maize</name>
    <dbReference type="NCBI Taxonomy" id="4577"/>
    <lineage>
        <taxon>Eukaryota</taxon>
        <taxon>Viridiplantae</taxon>
        <taxon>Streptophyta</taxon>
        <taxon>Embryophyta</taxon>
        <taxon>Tracheophyta</taxon>
        <taxon>Spermatophyta</taxon>
        <taxon>Magnoliopsida</taxon>
        <taxon>Liliopsida</taxon>
        <taxon>Poales</taxon>
        <taxon>Poaceae</taxon>
        <taxon>PACMAD clade</taxon>
        <taxon>Panicoideae</taxon>
        <taxon>Andropogonodae</taxon>
        <taxon>Andropogoneae</taxon>
        <taxon>Tripsacinae</taxon>
        <taxon>Zea</taxon>
    </lineage>
</organism>
<feature type="compositionally biased region" description="Acidic residues" evidence="1">
    <location>
        <begin position="1"/>
        <end position="19"/>
    </location>
</feature>
<evidence type="ECO:0000259" key="2">
    <source>
        <dbReference type="Pfam" id="PF20241"/>
    </source>
</evidence>
<dbReference type="PANTHER" id="PTHR33065">
    <property type="entry name" value="OS07G0486400 PROTEIN"/>
    <property type="match status" value="1"/>
</dbReference>
<sequence>MEAAEVDMEAAEAEVEMEGEAERKSDGDGEYEARKKTPMRRLRWNVEHSDAEVAERQKRMKQTHGHLDDKEGEEARKGDIKRERQSESEESRSESNDPKQKLMYERYLEWKRRNEEKEEEERRRYPDKVNDPEAYQAMLFRQSWDNCYLKKYGSFDKKTNIPCKRFTHNLPPRGGTAKQTIQVFYVKVGGITGGLQWPLEVFGLVALRDSLDYNRNIIFERKRDKCQILTDQNPYLELTGPVRAVLLSGHVIFEASLYVKGATRSDDKELSLLAITSLGEFDDAHSYLVEHSYTSRLSTLELMLGYLTYSVEATIEVRVICGTWPADGFRFIFEANAGIGQWIVLLETAETADVGDKISLARQVVSVDYHRDRELKVVATITNGSATYTDEKAFKPLKMGASSKELSLGGLGLEATVYWSCFPFAPV</sequence>
<comment type="caution">
    <text evidence="3">The sequence shown here is derived from an EMBL/GenBank/DDBJ whole genome shotgun (WGS) entry which is preliminary data.</text>
</comment>
<name>A0A3L6FUP0_MAIZE</name>
<feature type="domain" description="DUF6598" evidence="2">
    <location>
        <begin position="180"/>
        <end position="414"/>
    </location>
</feature>
<feature type="compositionally biased region" description="Basic and acidic residues" evidence="1">
    <location>
        <begin position="20"/>
        <end position="35"/>
    </location>
</feature>
<dbReference type="Pfam" id="PF20241">
    <property type="entry name" value="DUF6598"/>
    <property type="match status" value="1"/>
</dbReference>
<feature type="compositionally biased region" description="Basic and acidic residues" evidence="1">
    <location>
        <begin position="44"/>
        <end position="57"/>
    </location>
</feature>
<reference evidence="3 4" key="1">
    <citation type="journal article" date="2018" name="Nat. Genet.">
        <title>Extensive intraspecific gene order and gene structural variations between Mo17 and other maize genomes.</title>
        <authorList>
            <person name="Sun S."/>
            <person name="Zhou Y."/>
            <person name="Chen J."/>
            <person name="Shi J."/>
            <person name="Zhao H."/>
            <person name="Zhao H."/>
            <person name="Song W."/>
            <person name="Zhang M."/>
            <person name="Cui Y."/>
            <person name="Dong X."/>
            <person name="Liu H."/>
            <person name="Ma X."/>
            <person name="Jiao Y."/>
            <person name="Wang B."/>
            <person name="Wei X."/>
            <person name="Stein J.C."/>
            <person name="Glaubitz J.C."/>
            <person name="Lu F."/>
            <person name="Yu G."/>
            <person name="Liang C."/>
            <person name="Fengler K."/>
            <person name="Li B."/>
            <person name="Rafalski A."/>
            <person name="Schnable P.S."/>
            <person name="Ware D.H."/>
            <person name="Buckler E.S."/>
            <person name="Lai J."/>
        </authorList>
    </citation>
    <scope>NUCLEOTIDE SEQUENCE [LARGE SCALE GENOMIC DNA]</scope>
    <source>
        <strain evidence="4">cv. Missouri 17</strain>
        <tissue evidence="3">Seedling</tissue>
    </source>
</reference>
<feature type="compositionally biased region" description="Basic and acidic residues" evidence="1">
    <location>
        <begin position="65"/>
        <end position="100"/>
    </location>
</feature>
<protein>
    <recommendedName>
        <fullName evidence="2">DUF6598 domain-containing protein</fullName>
    </recommendedName>
</protein>
<dbReference type="AlphaFoldDB" id="A0A3L6FUP0"/>
<dbReference type="Proteomes" id="UP000251960">
    <property type="component" value="Chromosome 2"/>
</dbReference>
<feature type="region of interest" description="Disordered" evidence="1">
    <location>
        <begin position="1"/>
        <end position="100"/>
    </location>
</feature>
<dbReference type="PANTHER" id="PTHR33065:SF201">
    <property type="entry name" value="DUF6598 DOMAIN-CONTAINING PROTEIN"/>
    <property type="match status" value="1"/>
</dbReference>